<evidence type="ECO:0000313" key="2">
    <source>
        <dbReference type="EMBL" id="KAG5175465.1"/>
    </source>
</evidence>
<sequence>MLSILSLAMMAVVLRTAAGFAATTTTTALKPSPAPALSQEWETMFPPSTRPLTVLDHVSTADMVVFQQPHGLGSLYRHMMRHAIYKLKDGTVIVYNPIAPTEETLHETVQTFGREPDHIIVPTNSYEHLVMVPGWTRRFPNAVFWSLPGVELDGAQISKDLTEESLPGSGELEIAVMDASPLLQECYLLHRPTKSAFSIDSFNWIADEHIASSLGGAGIKAVGGYNRPHCSTKMLMWNRDNCRRAISRVLSWDFDKVIPTHGVCPIPNAKEAMTEAFSFLDA</sequence>
<dbReference type="PANTHER" id="PTHR33835">
    <property type="entry name" value="YALI0C07656P"/>
    <property type="match status" value="1"/>
</dbReference>
<evidence type="ECO:0000313" key="3">
    <source>
        <dbReference type="Proteomes" id="UP000664859"/>
    </source>
</evidence>
<dbReference type="InterPro" id="IPR025638">
    <property type="entry name" value="DUF4336"/>
</dbReference>
<protein>
    <recommendedName>
        <fullName evidence="4">DUF4336 domain-containing protein</fullName>
    </recommendedName>
</protein>
<feature type="signal peptide" evidence="1">
    <location>
        <begin position="1"/>
        <end position="19"/>
    </location>
</feature>
<comment type="caution">
    <text evidence="2">The sequence shown here is derived from an EMBL/GenBank/DDBJ whole genome shotgun (WGS) entry which is preliminary data.</text>
</comment>
<proteinExistence type="predicted"/>
<keyword evidence="3" id="KW-1185">Reference proteome</keyword>
<dbReference type="PANTHER" id="PTHR33835:SF2">
    <property type="entry name" value="LYSINE-TRNA LIGASE"/>
    <property type="match status" value="1"/>
</dbReference>
<accession>A0A836C726</accession>
<gene>
    <name evidence="2" type="ORF">JKP88DRAFT_265794</name>
</gene>
<keyword evidence="1" id="KW-0732">Signal</keyword>
<dbReference type="Pfam" id="PF14234">
    <property type="entry name" value="DUF4336"/>
    <property type="match status" value="1"/>
</dbReference>
<dbReference type="EMBL" id="JAFCMP010000549">
    <property type="protein sequence ID" value="KAG5175465.1"/>
    <property type="molecule type" value="Genomic_DNA"/>
</dbReference>
<evidence type="ECO:0008006" key="4">
    <source>
        <dbReference type="Google" id="ProtNLM"/>
    </source>
</evidence>
<name>A0A836C726_9STRA</name>
<reference evidence="2" key="1">
    <citation type="submission" date="2021-02" db="EMBL/GenBank/DDBJ databases">
        <title>First Annotated Genome of the Yellow-green Alga Tribonema minus.</title>
        <authorList>
            <person name="Mahan K.M."/>
        </authorList>
    </citation>
    <scope>NUCLEOTIDE SEQUENCE</scope>
    <source>
        <strain evidence="2">UTEX B ZZ1240</strain>
    </source>
</reference>
<feature type="chain" id="PRO_5032434145" description="DUF4336 domain-containing protein" evidence="1">
    <location>
        <begin position="20"/>
        <end position="282"/>
    </location>
</feature>
<organism evidence="2 3">
    <name type="scientific">Tribonema minus</name>
    <dbReference type="NCBI Taxonomy" id="303371"/>
    <lineage>
        <taxon>Eukaryota</taxon>
        <taxon>Sar</taxon>
        <taxon>Stramenopiles</taxon>
        <taxon>Ochrophyta</taxon>
        <taxon>PX clade</taxon>
        <taxon>Xanthophyceae</taxon>
        <taxon>Tribonematales</taxon>
        <taxon>Tribonemataceae</taxon>
        <taxon>Tribonema</taxon>
    </lineage>
</organism>
<dbReference type="Proteomes" id="UP000664859">
    <property type="component" value="Unassembled WGS sequence"/>
</dbReference>
<dbReference type="OrthoDB" id="421671at2759"/>
<dbReference type="AlphaFoldDB" id="A0A836C726"/>
<evidence type="ECO:0000256" key="1">
    <source>
        <dbReference type="SAM" id="SignalP"/>
    </source>
</evidence>